<protein>
    <recommendedName>
        <fullName evidence="4">Variable surface protein Vir35</fullName>
    </recommendedName>
</protein>
<dbReference type="VEuPathDB" id="PlasmoDB:PVP01_0401600"/>
<gene>
    <name evidence="2" type="ORF">PVP01_0401600</name>
</gene>
<accession>A0A564ZPM1</accession>
<dbReference type="AlphaFoldDB" id="A0A564ZPM1"/>
<dbReference type="Proteomes" id="UP000220605">
    <property type="component" value="Chromosome 4"/>
</dbReference>
<keyword evidence="1" id="KW-0812">Transmembrane</keyword>
<keyword evidence="1" id="KW-0472">Membrane</keyword>
<name>A0A564ZPM1_PLAVI</name>
<evidence type="ECO:0000256" key="1">
    <source>
        <dbReference type="SAM" id="Phobius"/>
    </source>
</evidence>
<reference evidence="3" key="1">
    <citation type="submission" date="2016-07" db="EMBL/GenBank/DDBJ databases">
        <authorList>
            <consortium name="Pathogen Informatics"/>
        </authorList>
    </citation>
    <scope>NUCLEOTIDE SEQUENCE [LARGE SCALE GENOMIC DNA]</scope>
</reference>
<sequence length="254" mass="29843">MTGNDSVNFILSKSLENGNNVNISLNVRNHRLLAKHEYQNEVPTRRLQYNESYNRDNYKLEKGKGYNNTFEQLKQSRSNNVDNYLKSYKNRYSKKKGLSKLDCYCEKKVLDKIHSLYGVGEKLRNEKKSFKKYFLKKYGIGLILFALIPSLSLIFPILFGVENWWDAIIKFCGNTDHTNESTSASCNKIHKYNWETPLGYIKEALMVFTFTMIIIIVLFVFYTLIKVVKYEKLKSGKDKMSLKEYCRFSKDVFI</sequence>
<dbReference type="VEuPathDB" id="PlasmoDB:PVX_074695"/>
<feature type="transmembrane region" description="Helical" evidence="1">
    <location>
        <begin position="204"/>
        <end position="225"/>
    </location>
</feature>
<dbReference type="EMBL" id="LT635615">
    <property type="protein sequence ID" value="VUZ93670.1"/>
    <property type="molecule type" value="Genomic_DNA"/>
</dbReference>
<evidence type="ECO:0000313" key="2">
    <source>
        <dbReference type="EMBL" id="VUZ93670.1"/>
    </source>
</evidence>
<proteinExistence type="predicted"/>
<organism evidence="2 3">
    <name type="scientific">Plasmodium vivax</name>
    <name type="common">malaria parasite P. vivax</name>
    <dbReference type="NCBI Taxonomy" id="5855"/>
    <lineage>
        <taxon>Eukaryota</taxon>
        <taxon>Sar</taxon>
        <taxon>Alveolata</taxon>
        <taxon>Apicomplexa</taxon>
        <taxon>Aconoidasida</taxon>
        <taxon>Haemosporida</taxon>
        <taxon>Plasmodiidae</taxon>
        <taxon>Plasmodium</taxon>
        <taxon>Plasmodium (Plasmodium)</taxon>
    </lineage>
</organism>
<evidence type="ECO:0008006" key="4">
    <source>
        <dbReference type="Google" id="ProtNLM"/>
    </source>
</evidence>
<keyword evidence="1" id="KW-1133">Transmembrane helix</keyword>
<dbReference type="Pfam" id="PF12420">
    <property type="entry name" value="DUF3671"/>
    <property type="match status" value="1"/>
</dbReference>
<dbReference type="OrthoDB" id="389387at2759"/>
<dbReference type="VEuPathDB" id="PlasmoDB:PVW1_100059400"/>
<evidence type="ECO:0000313" key="3">
    <source>
        <dbReference type="Proteomes" id="UP000220605"/>
    </source>
</evidence>
<dbReference type="InterPro" id="IPR022139">
    <property type="entry name" value="Fam-L/Fam-M-like_plasmodium"/>
</dbReference>
<feature type="transmembrane region" description="Helical" evidence="1">
    <location>
        <begin position="138"/>
        <end position="159"/>
    </location>
</feature>
<dbReference type="VEuPathDB" id="PlasmoDB:PVPAM_000023800"/>